<evidence type="ECO:0000256" key="15">
    <source>
        <dbReference type="ARBA" id="ARBA00051245"/>
    </source>
</evidence>
<feature type="domain" description="AAA" evidence="19">
    <location>
        <begin position="629"/>
        <end position="781"/>
    </location>
</feature>
<name>A0A1W1BK27_9ZZZZ</name>
<dbReference type="GO" id="GO:0004715">
    <property type="term" value="F:non-membrane spanning protein tyrosine kinase activity"/>
    <property type="evidence" value="ECO:0007669"/>
    <property type="project" value="UniProtKB-EC"/>
</dbReference>
<dbReference type="InterPro" id="IPR003856">
    <property type="entry name" value="LPS_length_determ_N"/>
</dbReference>
<dbReference type="PANTHER" id="PTHR32309">
    <property type="entry name" value="TYROSINE-PROTEIN KINASE"/>
    <property type="match status" value="1"/>
</dbReference>
<dbReference type="Pfam" id="PF02706">
    <property type="entry name" value="Wzz"/>
    <property type="match status" value="1"/>
</dbReference>
<dbReference type="InterPro" id="IPR032807">
    <property type="entry name" value="GNVR"/>
</dbReference>
<evidence type="ECO:0000256" key="8">
    <source>
        <dbReference type="ARBA" id="ARBA00022692"/>
    </source>
</evidence>
<feature type="transmembrane region" description="Helical" evidence="17">
    <location>
        <begin position="547"/>
        <end position="566"/>
    </location>
</feature>
<evidence type="ECO:0000259" key="18">
    <source>
        <dbReference type="Pfam" id="PF02706"/>
    </source>
</evidence>
<feature type="transmembrane region" description="Helical" evidence="17">
    <location>
        <begin position="24"/>
        <end position="44"/>
    </location>
</feature>
<sequence length="812" mass="93969">MQNIQIEEDEIDLSQLFSTLKKNFFTIVFITLFITSLVVVYSYFLPPIYSSDVKISFSNEEKSSMSSLIPNALADFTATTEKKLETVKLTLETRKFINSVIKELDINQRYFIEHNYRKDELYAFDNLEVSLNIHDDNFKEKYDGTLYDKLFTIKPIDKKHFLLSVDAMEYNRTCSYNKLVSNAYFSIKVIKKSYLEDTNYYISQSNPQLLADHILENMKTTILSDNVLQITYTDTVAKRAKEIVQEIANQFREFTLVKKTSELKKRLIFINGQIGIIENQLQGEGKNLKEYQKKHKTFFTIETNNKMILEKLAEKKEMIETLKLQLKELNDFQKSFKKGNLNTVSLLNNGINISSIEPLIERFHAIDIELEDMRIQAKNIEKSLTKRPQLEQLIQRLHKEKDTLEELNFNFTPTHPQVVKTNNTIIEIENDIRSYIQTDLNRLRKSKSSIKTKIIANINTTKKSIEHKLNIFKHDIQNENALMQTLPEKSLTVQELKRKFTLSENIYTFLLQKKMETQMSLASVIENTQIIESAREGLKPIKPNKKLIVIVGFITSLILAIFYVFLKSMLDTKIRNEANIKELTDAPLYGSLPNKKHKRFFEEAMRVIRTNLQFIIPKDKQCISILVSSTVPGEGKTTVIANLAHIIAQSNQKRVLIMDLDLRKPRLYQELNKSNKLGMTQYLTGDFELESCIQEVNEHLDFFPAGAIPPNPSELLMSEKFDKTIKKLFLTYDYILFDTSPIGSIIDAKILLPYSDIVLLVVRANVAEKGFIEHFNNLRKETEIQSSGIILNDVKHDKSSSYGYGYGYGYGV</sequence>
<evidence type="ECO:0000256" key="13">
    <source>
        <dbReference type="ARBA" id="ARBA00023136"/>
    </source>
</evidence>
<comment type="catalytic activity">
    <reaction evidence="15">
        <text>L-tyrosyl-[protein] + ATP = O-phospho-L-tyrosyl-[protein] + ADP + H(+)</text>
        <dbReference type="Rhea" id="RHEA:10596"/>
        <dbReference type="Rhea" id="RHEA-COMP:10136"/>
        <dbReference type="Rhea" id="RHEA-COMP:20101"/>
        <dbReference type="ChEBI" id="CHEBI:15378"/>
        <dbReference type="ChEBI" id="CHEBI:30616"/>
        <dbReference type="ChEBI" id="CHEBI:46858"/>
        <dbReference type="ChEBI" id="CHEBI:61978"/>
        <dbReference type="ChEBI" id="CHEBI:456216"/>
        <dbReference type="EC" id="2.7.10.2"/>
    </reaction>
</comment>
<reference evidence="21" key="1">
    <citation type="submission" date="2016-10" db="EMBL/GenBank/DDBJ databases">
        <authorList>
            <person name="de Groot N.N."/>
        </authorList>
    </citation>
    <scope>NUCLEOTIDE SEQUENCE</scope>
</reference>
<dbReference type="InterPro" id="IPR050445">
    <property type="entry name" value="Bact_polysacc_biosynth/exp"/>
</dbReference>
<keyword evidence="13 17" id="KW-0472">Membrane</keyword>
<evidence type="ECO:0000256" key="7">
    <source>
        <dbReference type="ARBA" id="ARBA00022679"/>
    </source>
</evidence>
<evidence type="ECO:0000256" key="16">
    <source>
        <dbReference type="SAM" id="Coils"/>
    </source>
</evidence>
<dbReference type="Gene3D" id="3.40.50.300">
    <property type="entry name" value="P-loop containing nucleotide triphosphate hydrolases"/>
    <property type="match status" value="1"/>
</dbReference>
<keyword evidence="10 21" id="KW-0418">Kinase</keyword>
<keyword evidence="7 21" id="KW-0808">Transferase</keyword>
<dbReference type="GO" id="GO:0005524">
    <property type="term" value="F:ATP binding"/>
    <property type="evidence" value="ECO:0007669"/>
    <property type="project" value="UniProtKB-KW"/>
</dbReference>
<dbReference type="GO" id="GO:0005886">
    <property type="term" value="C:plasma membrane"/>
    <property type="evidence" value="ECO:0007669"/>
    <property type="project" value="UniProtKB-SubCell"/>
</dbReference>
<comment type="subcellular location">
    <subcellularLocation>
        <location evidence="1">Cell inner membrane</location>
        <topology evidence="1">Multi-pass membrane protein</topology>
    </subcellularLocation>
</comment>
<keyword evidence="14" id="KW-0829">Tyrosine-protein kinase</keyword>
<evidence type="ECO:0000256" key="3">
    <source>
        <dbReference type="ARBA" id="ARBA00008883"/>
    </source>
</evidence>
<dbReference type="Pfam" id="PF13807">
    <property type="entry name" value="GNVR"/>
    <property type="match status" value="1"/>
</dbReference>
<evidence type="ECO:0000256" key="2">
    <source>
        <dbReference type="ARBA" id="ARBA00007316"/>
    </source>
</evidence>
<dbReference type="SUPFAM" id="SSF52540">
    <property type="entry name" value="P-loop containing nucleoside triphosphate hydrolases"/>
    <property type="match status" value="1"/>
</dbReference>
<evidence type="ECO:0000256" key="17">
    <source>
        <dbReference type="SAM" id="Phobius"/>
    </source>
</evidence>
<keyword evidence="6" id="KW-0997">Cell inner membrane</keyword>
<feature type="domain" description="Tyrosine-protein kinase G-rich" evidence="20">
    <location>
        <begin position="495"/>
        <end position="569"/>
    </location>
</feature>
<evidence type="ECO:0000313" key="21">
    <source>
        <dbReference type="EMBL" id="SFV53904.1"/>
    </source>
</evidence>
<evidence type="ECO:0000256" key="1">
    <source>
        <dbReference type="ARBA" id="ARBA00004429"/>
    </source>
</evidence>
<evidence type="ECO:0000256" key="10">
    <source>
        <dbReference type="ARBA" id="ARBA00022777"/>
    </source>
</evidence>
<dbReference type="NCBIfam" id="TIGR01007">
    <property type="entry name" value="eps_fam"/>
    <property type="match status" value="1"/>
</dbReference>
<dbReference type="Pfam" id="PF13614">
    <property type="entry name" value="AAA_31"/>
    <property type="match status" value="1"/>
</dbReference>
<evidence type="ECO:0000256" key="4">
    <source>
        <dbReference type="ARBA" id="ARBA00011903"/>
    </source>
</evidence>
<organism evidence="21">
    <name type="scientific">hydrothermal vent metagenome</name>
    <dbReference type="NCBI Taxonomy" id="652676"/>
    <lineage>
        <taxon>unclassified sequences</taxon>
        <taxon>metagenomes</taxon>
        <taxon>ecological metagenomes</taxon>
    </lineage>
</organism>
<accession>A0A1W1BK27</accession>
<gene>
    <name evidence="21" type="ORF">MNB_SV-13-445</name>
</gene>
<feature type="domain" description="Polysaccharide chain length determinant N-terminal" evidence="18">
    <location>
        <begin position="9"/>
        <end position="104"/>
    </location>
</feature>
<dbReference type="InterPro" id="IPR005702">
    <property type="entry name" value="Wzc-like_C"/>
</dbReference>
<evidence type="ECO:0000256" key="5">
    <source>
        <dbReference type="ARBA" id="ARBA00022475"/>
    </source>
</evidence>
<dbReference type="PANTHER" id="PTHR32309:SF13">
    <property type="entry name" value="FERRIC ENTEROBACTIN TRANSPORT PROTEIN FEPE"/>
    <property type="match status" value="1"/>
</dbReference>
<dbReference type="CDD" id="cd05387">
    <property type="entry name" value="BY-kinase"/>
    <property type="match status" value="1"/>
</dbReference>
<keyword evidence="16" id="KW-0175">Coiled coil</keyword>
<comment type="similarity">
    <text evidence="3">Belongs to the etk/wzc family.</text>
</comment>
<evidence type="ECO:0000259" key="19">
    <source>
        <dbReference type="Pfam" id="PF13614"/>
    </source>
</evidence>
<evidence type="ECO:0000256" key="14">
    <source>
        <dbReference type="ARBA" id="ARBA00023137"/>
    </source>
</evidence>
<dbReference type="AlphaFoldDB" id="A0A1W1BK27"/>
<feature type="coiled-coil region" evidence="16">
    <location>
        <begin position="305"/>
        <end position="332"/>
    </location>
</feature>
<keyword evidence="8 17" id="KW-0812">Transmembrane</keyword>
<evidence type="ECO:0000259" key="20">
    <source>
        <dbReference type="Pfam" id="PF13807"/>
    </source>
</evidence>
<evidence type="ECO:0000256" key="11">
    <source>
        <dbReference type="ARBA" id="ARBA00022840"/>
    </source>
</evidence>
<keyword evidence="5" id="KW-1003">Cell membrane</keyword>
<keyword evidence="9" id="KW-0547">Nucleotide-binding</keyword>
<protein>
    <recommendedName>
        <fullName evidence="4">non-specific protein-tyrosine kinase</fullName>
        <ecNumber evidence="4">2.7.10.2</ecNumber>
    </recommendedName>
</protein>
<proteinExistence type="inferred from homology"/>
<dbReference type="InterPro" id="IPR025669">
    <property type="entry name" value="AAA_dom"/>
</dbReference>
<evidence type="ECO:0000256" key="12">
    <source>
        <dbReference type="ARBA" id="ARBA00022989"/>
    </source>
</evidence>
<dbReference type="EMBL" id="FPHM01000013">
    <property type="protein sequence ID" value="SFV53904.1"/>
    <property type="molecule type" value="Genomic_DNA"/>
</dbReference>
<comment type="similarity">
    <text evidence="2">Belongs to the CpsD/CapB family.</text>
</comment>
<dbReference type="EC" id="2.7.10.2" evidence="4"/>
<keyword evidence="11" id="KW-0067">ATP-binding</keyword>
<dbReference type="InterPro" id="IPR027417">
    <property type="entry name" value="P-loop_NTPase"/>
</dbReference>
<evidence type="ECO:0000256" key="6">
    <source>
        <dbReference type="ARBA" id="ARBA00022519"/>
    </source>
</evidence>
<evidence type="ECO:0000256" key="9">
    <source>
        <dbReference type="ARBA" id="ARBA00022741"/>
    </source>
</evidence>
<keyword evidence="12 17" id="KW-1133">Transmembrane helix</keyword>